<evidence type="ECO:0000256" key="1">
    <source>
        <dbReference type="SAM" id="SignalP"/>
    </source>
</evidence>
<proteinExistence type="predicted"/>
<organism evidence="2">
    <name type="scientific">Schistocephalus solidus</name>
    <name type="common">Tapeworm</name>
    <dbReference type="NCBI Taxonomy" id="70667"/>
    <lineage>
        <taxon>Eukaryota</taxon>
        <taxon>Metazoa</taxon>
        <taxon>Spiralia</taxon>
        <taxon>Lophotrochozoa</taxon>
        <taxon>Platyhelminthes</taxon>
        <taxon>Cestoda</taxon>
        <taxon>Eucestoda</taxon>
        <taxon>Diphyllobothriidea</taxon>
        <taxon>Diphyllobothriidae</taxon>
        <taxon>Schistocephalus</taxon>
    </lineage>
</organism>
<sequence>MLLLLPQLLLRLFTFDLLGIESVSVVLKIGLFGERETGQSGALCVFHPCSYVSRCTTSVPYPSLLHSAALFCYQREFADQVCVLHRKAYMNTVCGHWILVHQKSTADGRTVTPIFRLHKVGHFNICSVCAVIYSAAEPLSSFCTMHQTGVAGVSLLPHQFLHFSRRNRANHSAQCRLVLLL</sequence>
<dbReference type="EMBL" id="GEEE01006643">
    <property type="protein sequence ID" value="JAP56582.1"/>
    <property type="molecule type" value="Transcribed_RNA"/>
</dbReference>
<protein>
    <recommendedName>
        <fullName evidence="3">Secreted protein</fullName>
    </recommendedName>
</protein>
<feature type="chain" id="PRO_5007051522" description="Secreted protein" evidence="1">
    <location>
        <begin position="20"/>
        <end position="181"/>
    </location>
</feature>
<keyword evidence="1" id="KW-0732">Signal</keyword>
<accession>A0A0X3Q794</accession>
<dbReference type="AlphaFoldDB" id="A0A0X3Q794"/>
<evidence type="ECO:0000313" key="2">
    <source>
        <dbReference type="EMBL" id="JAP56582.1"/>
    </source>
</evidence>
<evidence type="ECO:0008006" key="3">
    <source>
        <dbReference type="Google" id="ProtNLM"/>
    </source>
</evidence>
<reference evidence="2" key="1">
    <citation type="submission" date="2016-01" db="EMBL/GenBank/DDBJ databases">
        <title>Reference transcriptome for the parasite Schistocephalus solidus: insights into the molecular evolution of parasitism.</title>
        <authorList>
            <person name="Hebert F.O."/>
            <person name="Grambauer S."/>
            <person name="Barber I."/>
            <person name="Landry C.R."/>
            <person name="Aubin-Horth N."/>
        </authorList>
    </citation>
    <scope>NUCLEOTIDE SEQUENCE</scope>
</reference>
<feature type="signal peptide" evidence="1">
    <location>
        <begin position="1"/>
        <end position="19"/>
    </location>
</feature>
<gene>
    <name evidence="2" type="ORF">TR105137</name>
</gene>
<name>A0A0X3Q794_SCHSO</name>